<dbReference type="OrthoDB" id="7497327at2"/>
<dbReference type="AlphaFoldDB" id="A0A516IRZ4"/>
<feature type="transmembrane region" description="Helical" evidence="6">
    <location>
        <begin position="110"/>
        <end position="131"/>
    </location>
</feature>
<dbReference type="SUPFAM" id="SSF103473">
    <property type="entry name" value="MFS general substrate transporter"/>
    <property type="match status" value="1"/>
</dbReference>
<feature type="transmembrane region" description="Helical" evidence="6">
    <location>
        <begin position="143"/>
        <end position="167"/>
    </location>
</feature>
<feature type="transmembrane region" description="Helical" evidence="6">
    <location>
        <begin position="294"/>
        <end position="314"/>
    </location>
</feature>
<dbReference type="PANTHER" id="PTHR23505">
    <property type="entry name" value="SPINSTER"/>
    <property type="match status" value="1"/>
</dbReference>
<dbReference type="Proteomes" id="UP000321857">
    <property type="component" value="Chromosome"/>
</dbReference>
<evidence type="ECO:0000313" key="9">
    <source>
        <dbReference type="Proteomes" id="UP000321857"/>
    </source>
</evidence>
<feature type="transmembrane region" description="Helical" evidence="6">
    <location>
        <begin position="223"/>
        <end position="249"/>
    </location>
</feature>
<evidence type="ECO:0000256" key="5">
    <source>
        <dbReference type="ARBA" id="ARBA00023136"/>
    </source>
</evidence>
<feature type="transmembrane region" description="Helical" evidence="6">
    <location>
        <begin position="358"/>
        <end position="378"/>
    </location>
</feature>
<dbReference type="Pfam" id="PF07690">
    <property type="entry name" value="MFS_1"/>
    <property type="match status" value="1"/>
</dbReference>
<dbReference type="EMBL" id="CP041659">
    <property type="protein sequence ID" value="QDP19604.1"/>
    <property type="molecule type" value="Genomic_DNA"/>
</dbReference>
<comment type="subcellular location">
    <subcellularLocation>
        <location evidence="1">Membrane</location>
        <topology evidence="1">Multi-pass membrane protein</topology>
    </subcellularLocation>
</comment>
<feature type="transmembrane region" description="Helical" evidence="6">
    <location>
        <begin position="12"/>
        <end position="31"/>
    </location>
</feature>
<gene>
    <name evidence="8" type="ORF">FMM02_06285</name>
</gene>
<name>A0A516IRZ4_9SPHN</name>
<feature type="transmembrane region" description="Helical" evidence="6">
    <location>
        <begin position="320"/>
        <end position="346"/>
    </location>
</feature>
<keyword evidence="4 6" id="KW-1133">Transmembrane helix</keyword>
<keyword evidence="2" id="KW-0813">Transport</keyword>
<evidence type="ECO:0000256" key="4">
    <source>
        <dbReference type="ARBA" id="ARBA00022989"/>
    </source>
</evidence>
<accession>A0A516IRZ4</accession>
<keyword evidence="5 6" id="KW-0472">Membrane</keyword>
<evidence type="ECO:0000259" key="7">
    <source>
        <dbReference type="PROSITE" id="PS50850"/>
    </source>
</evidence>
<dbReference type="InterPro" id="IPR036259">
    <property type="entry name" value="MFS_trans_sf"/>
</dbReference>
<dbReference type="GO" id="GO:0022857">
    <property type="term" value="F:transmembrane transporter activity"/>
    <property type="evidence" value="ECO:0007669"/>
    <property type="project" value="InterPro"/>
</dbReference>
<reference evidence="8 9" key="1">
    <citation type="submission" date="2019-07" db="EMBL/GenBank/DDBJ databases">
        <title>Sphingomonas AE3 Genome sequencing and assembly.</title>
        <authorList>
            <person name="Kim H."/>
        </authorList>
    </citation>
    <scope>NUCLEOTIDE SEQUENCE [LARGE SCALE GENOMIC DNA]</scope>
    <source>
        <strain evidence="8 9">AE3</strain>
    </source>
</reference>
<keyword evidence="3 6" id="KW-0812">Transmembrane</keyword>
<dbReference type="InterPro" id="IPR020846">
    <property type="entry name" value="MFS_dom"/>
</dbReference>
<feature type="transmembrane region" description="Helical" evidence="6">
    <location>
        <begin position="390"/>
        <end position="411"/>
    </location>
</feature>
<feature type="transmembrane region" description="Helical" evidence="6">
    <location>
        <begin position="261"/>
        <end position="282"/>
    </location>
</feature>
<feature type="transmembrane region" description="Helical" evidence="6">
    <location>
        <begin position="173"/>
        <end position="193"/>
    </location>
</feature>
<evidence type="ECO:0000313" key="8">
    <source>
        <dbReference type="EMBL" id="QDP19604.1"/>
    </source>
</evidence>
<dbReference type="GO" id="GO:0016020">
    <property type="term" value="C:membrane"/>
    <property type="evidence" value="ECO:0007669"/>
    <property type="project" value="UniProtKB-SubCell"/>
</dbReference>
<dbReference type="RefSeq" id="WP_147494056.1">
    <property type="nucleotide sequence ID" value="NZ_CP041659.1"/>
</dbReference>
<evidence type="ECO:0000256" key="2">
    <source>
        <dbReference type="ARBA" id="ARBA00022448"/>
    </source>
</evidence>
<proteinExistence type="predicted"/>
<evidence type="ECO:0000256" key="1">
    <source>
        <dbReference type="ARBA" id="ARBA00004141"/>
    </source>
</evidence>
<dbReference type="Gene3D" id="1.20.1250.20">
    <property type="entry name" value="MFS general substrate transporter like domains"/>
    <property type="match status" value="2"/>
</dbReference>
<organism evidence="8 9">
    <name type="scientific">Sphingomonas xanthus</name>
    <dbReference type="NCBI Taxonomy" id="2594473"/>
    <lineage>
        <taxon>Bacteria</taxon>
        <taxon>Pseudomonadati</taxon>
        <taxon>Pseudomonadota</taxon>
        <taxon>Alphaproteobacteria</taxon>
        <taxon>Sphingomonadales</taxon>
        <taxon>Sphingomonadaceae</taxon>
        <taxon>Sphingomonas</taxon>
    </lineage>
</organism>
<dbReference type="InterPro" id="IPR011701">
    <property type="entry name" value="MFS"/>
</dbReference>
<dbReference type="PANTHER" id="PTHR23505:SF79">
    <property type="entry name" value="PROTEIN SPINSTER"/>
    <property type="match status" value="1"/>
</dbReference>
<dbReference type="PROSITE" id="PS50850">
    <property type="entry name" value="MFS"/>
    <property type="match status" value="1"/>
</dbReference>
<feature type="transmembrane region" description="Helical" evidence="6">
    <location>
        <begin position="84"/>
        <end position="104"/>
    </location>
</feature>
<feature type="transmembrane region" description="Helical" evidence="6">
    <location>
        <begin position="54"/>
        <end position="77"/>
    </location>
</feature>
<sequence length="425" mass="44737">MTTDASAHPRPAPRANVVLGLLLLAYIFNFLDRQILGILLEPIKADLNFSDSELGVLTGPAFALVYSLCGIPLALLADRTSRSGVITAALAAWSGFTALCGTATGFWQLFLFRLGVGLGEAGGVAPSYALVADTFPAQRRGRALAIFSLGVPIGLGLGAILGSWIAATFSWRTAFVAMGVAGLILAPIFKYVVRDPPRAPGTTAPSLRALGATFPAVARKRSFWLMAFGASLSSLVGYGLATWVASILIRSYGMTLMGAGQFLGSLLLIGGSAGVFMGGWLADRLGSRNRRWYAWLPAIAWLVTAPLYAAGLLVDNLVLVWALLLVPNALNILWLGPITTAVQHLVEPSKRATASGSFLLINNLIGLGVGPLLIGAISDQLKSSYGVDSLRVAALAVLAFYLVAALLLFLASRTIERDWVEEPAG</sequence>
<keyword evidence="9" id="KW-1185">Reference proteome</keyword>
<feature type="domain" description="Major facilitator superfamily (MFS) profile" evidence="7">
    <location>
        <begin position="18"/>
        <end position="416"/>
    </location>
</feature>
<protein>
    <submittedName>
        <fullName evidence="8">MFS transporter</fullName>
    </submittedName>
</protein>
<dbReference type="InterPro" id="IPR044770">
    <property type="entry name" value="MFS_spinster-like"/>
</dbReference>
<evidence type="ECO:0000256" key="6">
    <source>
        <dbReference type="SAM" id="Phobius"/>
    </source>
</evidence>
<evidence type="ECO:0000256" key="3">
    <source>
        <dbReference type="ARBA" id="ARBA00022692"/>
    </source>
</evidence>
<dbReference type="KEGG" id="sxa:FMM02_06285"/>
<dbReference type="CDD" id="cd17328">
    <property type="entry name" value="MFS_spinster_like"/>
    <property type="match status" value="1"/>
</dbReference>